<dbReference type="VEuPathDB" id="ToxoDB:ENH_00071600"/>
<feature type="region of interest" description="Disordered" evidence="1">
    <location>
        <begin position="1"/>
        <end position="20"/>
    </location>
</feature>
<name>U6MMK4_9EIME</name>
<dbReference type="AlphaFoldDB" id="U6MMK4"/>
<keyword evidence="3" id="KW-1185">Reference proteome</keyword>
<proteinExistence type="predicted"/>
<evidence type="ECO:0000313" key="3">
    <source>
        <dbReference type="Proteomes" id="UP000030754"/>
    </source>
</evidence>
<accession>U6MMK4</accession>
<dbReference type="Proteomes" id="UP000030754">
    <property type="component" value="Unassembled WGS sequence"/>
</dbReference>
<gene>
    <name evidence="2" type="ORF">ENH_00071600</name>
</gene>
<sequence>MGGIAWDGSDRGDRVKASQRRSSGHSVALYIGRGQQTVVKGCCGLAAAASAGVKAAAAAAATALASTAAAAERRAVAAAAAATKPRSLHDPKRRCCQVLLKATGSRCAAAGAEDVRGAAAKRS</sequence>
<evidence type="ECO:0000256" key="1">
    <source>
        <dbReference type="SAM" id="MobiDB-lite"/>
    </source>
</evidence>
<dbReference type="EMBL" id="HG722931">
    <property type="protein sequence ID" value="CDJ64303.1"/>
    <property type="molecule type" value="Genomic_DNA"/>
</dbReference>
<dbReference type="GeneID" id="25477292"/>
<reference evidence="2" key="2">
    <citation type="submission" date="2013-10" db="EMBL/GenBank/DDBJ databases">
        <authorList>
            <person name="Aslett M."/>
        </authorList>
    </citation>
    <scope>NUCLEOTIDE SEQUENCE [LARGE SCALE GENOMIC DNA]</scope>
    <source>
        <strain evidence="2">Houghton</strain>
    </source>
</reference>
<reference evidence="2" key="1">
    <citation type="submission" date="2013-10" db="EMBL/GenBank/DDBJ databases">
        <title>Genomic analysis of the causative agents of coccidiosis in chickens.</title>
        <authorList>
            <person name="Reid A.J."/>
            <person name="Blake D."/>
            <person name="Billington K."/>
            <person name="Browne H."/>
            <person name="Dunn M."/>
            <person name="Hung S."/>
            <person name="Kawahara F."/>
            <person name="Miranda-Saavedra D."/>
            <person name="Mourier T."/>
            <person name="Nagra H."/>
            <person name="Otto T.D."/>
            <person name="Rawlings N."/>
            <person name="Sanchez A."/>
            <person name="Sanders M."/>
            <person name="Subramaniam C."/>
            <person name="Tay Y."/>
            <person name="Dear P."/>
            <person name="Doerig C."/>
            <person name="Gruber A."/>
            <person name="Parkinson J."/>
            <person name="Shirley M."/>
            <person name="Wan K.L."/>
            <person name="Berriman M."/>
            <person name="Tomley F."/>
            <person name="Pain A."/>
        </authorList>
    </citation>
    <scope>NUCLEOTIDE SEQUENCE [LARGE SCALE GENOMIC DNA]</scope>
    <source>
        <strain evidence="2">Houghton</strain>
    </source>
</reference>
<organism evidence="2 3">
    <name type="scientific">Eimeria necatrix</name>
    <dbReference type="NCBI Taxonomy" id="51315"/>
    <lineage>
        <taxon>Eukaryota</taxon>
        <taxon>Sar</taxon>
        <taxon>Alveolata</taxon>
        <taxon>Apicomplexa</taxon>
        <taxon>Conoidasida</taxon>
        <taxon>Coccidia</taxon>
        <taxon>Eucoccidiorida</taxon>
        <taxon>Eimeriorina</taxon>
        <taxon>Eimeriidae</taxon>
        <taxon>Eimeria</taxon>
    </lineage>
</organism>
<protein>
    <submittedName>
        <fullName evidence="2">Uncharacterized protein</fullName>
    </submittedName>
</protein>
<dbReference type="RefSeq" id="XP_013432770.1">
    <property type="nucleotide sequence ID" value="XM_013577316.1"/>
</dbReference>
<evidence type="ECO:0000313" key="2">
    <source>
        <dbReference type="EMBL" id="CDJ64303.1"/>
    </source>
</evidence>